<dbReference type="EMBL" id="QQNH01000032">
    <property type="protein sequence ID" value="RDE07833.1"/>
    <property type="molecule type" value="Genomic_DNA"/>
</dbReference>
<keyword evidence="1" id="KW-0812">Transmembrane</keyword>
<dbReference type="AlphaFoldDB" id="A0A369W0C8"/>
<dbReference type="Proteomes" id="UP000253759">
    <property type="component" value="Unassembled WGS sequence"/>
</dbReference>
<evidence type="ECO:0000313" key="2">
    <source>
        <dbReference type="EMBL" id="RDE07833.1"/>
    </source>
</evidence>
<feature type="transmembrane region" description="Helical" evidence="1">
    <location>
        <begin position="32"/>
        <end position="51"/>
    </location>
</feature>
<dbReference type="Pfam" id="PF14079">
    <property type="entry name" value="DUF4260"/>
    <property type="match status" value="1"/>
</dbReference>
<keyword evidence="3" id="KW-1185">Reference proteome</keyword>
<dbReference type="OrthoDB" id="9813911at2"/>
<organism evidence="2 3">
    <name type="scientific">Pelagibacterium lacus</name>
    <dbReference type="NCBI Taxonomy" id="2282655"/>
    <lineage>
        <taxon>Bacteria</taxon>
        <taxon>Pseudomonadati</taxon>
        <taxon>Pseudomonadota</taxon>
        <taxon>Alphaproteobacteria</taxon>
        <taxon>Hyphomicrobiales</taxon>
        <taxon>Devosiaceae</taxon>
        <taxon>Pelagibacterium</taxon>
    </lineage>
</organism>
<dbReference type="RefSeq" id="WP_114646941.1">
    <property type="nucleotide sequence ID" value="NZ_QQNH01000032.1"/>
</dbReference>
<keyword evidence="1" id="KW-1133">Transmembrane helix</keyword>
<proteinExistence type="predicted"/>
<accession>A0A369W0C8</accession>
<sequence>MQDTVLWQRLEGAVVFVVGIWLYLLGDGGLTWWLAILVFFVPDLSFSGYLLGPKVGAFTYNLVHVYAFGAAFLVAGTALSLPMLSALGALWIAHSGFDRMLGYGLKSTEGFHFTHLGRIGKQSHE</sequence>
<protein>
    <submittedName>
        <fullName evidence="2">DUF4260 family protein</fullName>
    </submittedName>
</protein>
<evidence type="ECO:0000256" key="1">
    <source>
        <dbReference type="SAM" id="Phobius"/>
    </source>
</evidence>
<reference evidence="3" key="1">
    <citation type="submission" date="2018-07" db="EMBL/GenBank/DDBJ databases">
        <authorList>
            <person name="Liu B.-T."/>
            <person name="Du Z."/>
        </authorList>
    </citation>
    <scope>NUCLEOTIDE SEQUENCE [LARGE SCALE GENOMIC DNA]</scope>
    <source>
        <strain evidence="3">XYN52</strain>
    </source>
</reference>
<name>A0A369W0C8_9HYPH</name>
<evidence type="ECO:0000313" key="3">
    <source>
        <dbReference type="Proteomes" id="UP000253759"/>
    </source>
</evidence>
<feature type="transmembrane region" description="Helical" evidence="1">
    <location>
        <begin position="6"/>
        <end position="25"/>
    </location>
</feature>
<keyword evidence="1" id="KW-0472">Membrane</keyword>
<feature type="transmembrane region" description="Helical" evidence="1">
    <location>
        <begin position="63"/>
        <end position="93"/>
    </location>
</feature>
<dbReference type="InterPro" id="IPR025356">
    <property type="entry name" value="DUF4260"/>
</dbReference>
<comment type="caution">
    <text evidence="2">The sequence shown here is derived from an EMBL/GenBank/DDBJ whole genome shotgun (WGS) entry which is preliminary data.</text>
</comment>
<gene>
    <name evidence="2" type="ORF">DVH29_14595</name>
</gene>